<proteinExistence type="predicted"/>
<name>A0A4R1L2C1_9PAST</name>
<accession>A0A4R1L2C1</accession>
<dbReference type="Proteomes" id="UP000295496">
    <property type="component" value="Unassembled WGS sequence"/>
</dbReference>
<dbReference type="PANTHER" id="PTHR10584">
    <property type="entry name" value="SUGAR KINASE"/>
    <property type="match status" value="1"/>
</dbReference>
<comment type="caution">
    <text evidence="4">The sequence shown here is derived from an EMBL/GenBank/DDBJ whole genome shotgun (WGS) entry which is preliminary data.</text>
</comment>
<dbReference type="AlphaFoldDB" id="A0A4R1L2C1"/>
<dbReference type="OrthoDB" id="9806249at2"/>
<evidence type="ECO:0000259" key="3">
    <source>
        <dbReference type="Pfam" id="PF00294"/>
    </source>
</evidence>
<dbReference type="CDD" id="cd01941">
    <property type="entry name" value="YeiC_kinase_like"/>
    <property type="match status" value="1"/>
</dbReference>
<dbReference type="InterPro" id="IPR029056">
    <property type="entry name" value="Ribokinase-like"/>
</dbReference>
<dbReference type="PANTHER" id="PTHR10584:SF166">
    <property type="entry name" value="RIBOKINASE"/>
    <property type="match status" value="1"/>
</dbReference>
<evidence type="ECO:0000313" key="4">
    <source>
        <dbReference type="EMBL" id="TCK71217.1"/>
    </source>
</evidence>
<dbReference type="InterPro" id="IPR002173">
    <property type="entry name" value="Carboh/pur_kinase_PfkB_CS"/>
</dbReference>
<dbReference type="CDD" id="cd00090">
    <property type="entry name" value="HTH_ARSR"/>
    <property type="match status" value="1"/>
</dbReference>
<keyword evidence="2 4" id="KW-0418">Kinase</keyword>
<evidence type="ECO:0000256" key="2">
    <source>
        <dbReference type="ARBA" id="ARBA00022777"/>
    </source>
</evidence>
<evidence type="ECO:0000256" key="1">
    <source>
        <dbReference type="ARBA" id="ARBA00022679"/>
    </source>
</evidence>
<keyword evidence="1" id="KW-0808">Transferase</keyword>
<dbReference type="RefSeq" id="WP_132299807.1">
    <property type="nucleotide sequence ID" value="NZ_CP170642.1"/>
</dbReference>
<dbReference type="GO" id="GO:0016301">
    <property type="term" value="F:kinase activity"/>
    <property type="evidence" value="ECO:0007669"/>
    <property type="project" value="UniProtKB-KW"/>
</dbReference>
<sequence length="362" mass="39257">MNKEQQILALLAKNPFLQQNEIAEQLGLTRSNVASYIMNLTKKGKIRGKGYILAPNKRIVTIGGANMDIAGTALSPLKPQDSNLGKIKCSAGGVGRNIAQNIAMLGQESHLISVVGDDSSGATVLETTRLAGVMVDRCYKLFDETTSTYLSLHDSAGEMVVAINDMAILQRLTPALLSSRLEFIQHSDVVVLDCNLPEKTLAWLFNNCGDLPIFVDPVSTFKAEKIKDYLHKIHTLKPNRLEAEMLSGIQINNEQDLPSVAQWFHRQGLQRLVISLGADGIFYSEKGGVATVQPALKTNVVNVTGAGDAMMAGLACCYLENKAFAESVCYAQACSAMALSSEFTHNPNLSDDSVNKLLEIQQ</sequence>
<dbReference type="InterPro" id="IPR011991">
    <property type="entry name" value="ArsR-like_HTH"/>
</dbReference>
<evidence type="ECO:0000313" key="5">
    <source>
        <dbReference type="Proteomes" id="UP000295496"/>
    </source>
</evidence>
<keyword evidence="5" id="KW-1185">Reference proteome</keyword>
<dbReference type="GO" id="GO:0006355">
    <property type="term" value="P:regulation of DNA-templated transcription"/>
    <property type="evidence" value="ECO:0007669"/>
    <property type="project" value="UniProtKB-ARBA"/>
</dbReference>
<dbReference type="Pfam" id="PF13412">
    <property type="entry name" value="HTH_24"/>
    <property type="match status" value="1"/>
</dbReference>
<dbReference type="SUPFAM" id="SSF53613">
    <property type="entry name" value="Ribokinase-like"/>
    <property type="match status" value="1"/>
</dbReference>
<organism evidence="4 5">
    <name type="scientific">Lonepinella koalarum</name>
    <dbReference type="NCBI Taxonomy" id="53417"/>
    <lineage>
        <taxon>Bacteria</taxon>
        <taxon>Pseudomonadati</taxon>
        <taxon>Pseudomonadota</taxon>
        <taxon>Gammaproteobacteria</taxon>
        <taxon>Pasteurellales</taxon>
        <taxon>Pasteurellaceae</taxon>
        <taxon>Lonepinella</taxon>
    </lineage>
</organism>
<dbReference type="InterPro" id="IPR036390">
    <property type="entry name" value="WH_DNA-bd_sf"/>
</dbReference>
<feature type="domain" description="Carbohydrate kinase PfkB" evidence="3">
    <location>
        <begin position="57"/>
        <end position="347"/>
    </location>
</feature>
<reference evidence="4 5" key="1">
    <citation type="submission" date="2019-03" db="EMBL/GenBank/DDBJ databases">
        <title>Genomic Encyclopedia of Type Strains, Phase IV (KMG-IV): sequencing the most valuable type-strain genomes for metagenomic binning, comparative biology and taxonomic classification.</title>
        <authorList>
            <person name="Goeker M."/>
        </authorList>
    </citation>
    <scope>NUCLEOTIDE SEQUENCE [LARGE SCALE GENOMIC DNA]</scope>
    <source>
        <strain evidence="4 5">DSM 10053</strain>
    </source>
</reference>
<dbReference type="Pfam" id="PF00294">
    <property type="entry name" value="PfkB"/>
    <property type="match status" value="1"/>
</dbReference>
<dbReference type="SUPFAM" id="SSF46785">
    <property type="entry name" value="Winged helix' DNA-binding domain"/>
    <property type="match status" value="1"/>
</dbReference>
<dbReference type="PROSITE" id="PS00583">
    <property type="entry name" value="PFKB_KINASES_1"/>
    <property type="match status" value="1"/>
</dbReference>
<dbReference type="InterPro" id="IPR011611">
    <property type="entry name" value="PfkB_dom"/>
</dbReference>
<dbReference type="EMBL" id="SMGJ01000001">
    <property type="protein sequence ID" value="TCK71217.1"/>
    <property type="molecule type" value="Genomic_DNA"/>
</dbReference>
<protein>
    <submittedName>
        <fullName evidence="4">Pseudouridine kinase</fullName>
    </submittedName>
</protein>
<dbReference type="InterPro" id="IPR036388">
    <property type="entry name" value="WH-like_DNA-bd_sf"/>
</dbReference>
<gene>
    <name evidence="4" type="ORF">EV692_0282</name>
</gene>
<dbReference type="Gene3D" id="1.10.10.10">
    <property type="entry name" value="Winged helix-like DNA-binding domain superfamily/Winged helix DNA-binding domain"/>
    <property type="match status" value="1"/>
</dbReference>
<dbReference type="Gene3D" id="3.40.1190.20">
    <property type="match status" value="1"/>
</dbReference>
<dbReference type="PROSITE" id="PS00584">
    <property type="entry name" value="PFKB_KINASES_2"/>
    <property type="match status" value="1"/>
</dbReference>